<feature type="compositionally biased region" description="Low complexity" evidence="4">
    <location>
        <begin position="1"/>
        <end position="20"/>
    </location>
</feature>
<dbReference type="PROSITE" id="PS51292">
    <property type="entry name" value="ZF_RING_CH"/>
    <property type="match status" value="1"/>
</dbReference>
<protein>
    <recommendedName>
        <fullName evidence="6">RING-CH-type domain-containing protein</fullName>
    </recommendedName>
</protein>
<proteinExistence type="predicted"/>
<keyword evidence="2" id="KW-0863">Zinc-finger</keyword>
<dbReference type="SMART" id="SM00744">
    <property type="entry name" value="RINGv"/>
    <property type="match status" value="1"/>
</dbReference>
<keyword evidence="1" id="KW-0479">Metal-binding</keyword>
<dbReference type="Pfam" id="PF12906">
    <property type="entry name" value="RINGv"/>
    <property type="match status" value="1"/>
</dbReference>
<sequence length="429" mass="47312">MGSSTSKTSSSASSTSVSSSPATKLASDSPSPAIHKAFSFPTPLVHHPPARKGDTHHLVSLTSTSYGSLLLKSSSDQETPPRISISDKNTTDPVSRDSFSPDSVINTWELMDGLDDEFEFEIPKADKLSSGQDSDVCPKPDPNRNGSALRLDESYEFVRTGQDEEDWVPLSYKPKQPLWKHLSEESFLSGLDPSIVSSYKKALSSKQLTNHSSINVDTRKPLTTTKSLSFITSEPKSVCAKPRLQGAEDKIVLYFTTLRGIRKTRVCQQEKEEALIELGCLCRGGLAKSHRSCIDAWFRTKGSNQCEICQAVAVNVPPPETQPATNYWVWRIDPSYRQEQRERGCFSPLWVAFSILIGGLMLDVLISITLGVSALPVNIIIGVIVVLGLGTALRLTLEFCYEWSLRRAVQRAVQRRETAFNNIAYPSAL</sequence>
<accession>A0A8S9K1A9</accession>
<reference evidence="7" key="1">
    <citation type="submission" date="2019-12" db="EMBL/GenBank/DDBJ databases">
        <title>Genome sequencing and annotation of Brassica cretica.</title>
        <authorList>
            <person name="Studholme D.J."/>
            <person name="Sarris P.F."/>
        </authorList>
    </citation>
    <scope>NUCLEOTIDE SEQUENCE</scope>
    <source>
        <strain evidence="7">PFS-102/07</strain>
        <tissue evidence="7">Leaf</tissue>
    </source>
</reference>
<dbReference type="InterPro" id="IPR011016">
    <property type="entry name" value="Znf_RING-CH"/>
</dbReference>
<evidence type="ECO:0000259" key="6">
    <source>
        <dbReference type="PROSITE" id="PS51292"/>
    </source>
</evidence>
<feature type="transmembrane region" description="Helical" evidence="5">
    <location>
        <begin position="377"/>
        <end position="397"/>
    </location>
</feature>
<evidence type="ECO:0000256" key="3">
    <source>
        <dbReference type="ARBA" id="ARBA00022833"/>
    </source>
</evidence>
<dbReference type="Gene3D" id="3.30.40.10">
    <property type="entry name" value="Zinc/RING finger domain, C3HC4 (zinc finger)"/>
    <property type="match status" value="1"/>
</dbReference>
<dbReference type="PANTHER" id="PTHR46214:SF16">
    <property type="entry name" value="OS10G0481450 PROTEIN"/>
    <property type="match status" value="1"/>
</dbReference>
<dbReference type="EMBL" id="QGKY02000190">
    <property type="protein sequence ID" value="KAF2587971.1"/>
    <property type="molecule type" value="Genomic_DNA"/>
</dbReference>
<dbReference type="SUPFAM" id="SSF57850">
    <property type="entry name" value="RING/U-box"/>
    <property type="match status" value="1"/>
</dbReference>
<organism evidence="7">
    <name type="scientific">Brassica cretica</name>
    <name type="common">Mustard</name>
    <dbReference type="NCBI Taxonomy" id="69181"/>
    <lineage>
        <taxon>Eukaryota</taxon>
        <taxon>Viridiplantae</taxon>
        <taxon>Streptophyta</taxon>
        <taxon>Embryophyta</taxon>
        <taxon>Tracheophyta</taxon>
        <taxon>Spermatophyta</taxon>
        <taxon>Magnoliopsida</taxon>
        <taxon>eudicotyledons</taxon>
        <taxon>Gunneridae</taxon>
        <taxon>Pentapetalae</taxon>
        <taxon>rosids</taxon>
        <taxon>malvids</taxon>
        <taxon>Brassicales</taxon>
        <taxon>Brassicaceae</taxon>
        <taxon>Brassiceae</taxon>
        <taxon>Brassica</taxon>
    </lineage>
</organism>
<evidence type="ECO:0000256" key="2">
    <source>
        <dbReference type="ARBA" id="ARBA00022771"/>
    </source>
</evidence>
<dbReference type="InterPro" id="IPR013083">
    <property type="entry name" value="Znf_RING/FYVE/PHD"/>
</dbReference>
<evidence type="ECO:0000256" key="1">
    <source>
        <dbReference type="ARBA" id="ARBA00022723"/>
    </source>
</evidence>
<dbReference type="GO" id="GO:0008270">
    <property type="term" value="F:zinc ion binding"/>
    <property type="evidence" value="ECO:0007669"/>
    <property type="project" value="UniProtKB-KW"/>
</dbReference>
<feature type="transmembrane region" description="Helical" evidence="5">
    <location>
        <begin position="349"/>
        <end position="371"/>
    </location>
</feature>
<feature type="region of interest" description="Disordered" evidence="4">
    <location>
        <begin position="127"/>
        <end position="148"/>
    </location>
</feature>
<keyword evidence="5" id="KW-0812">Transmembrane</keyword>
<feature type="region of interest" description="Disordered" evidence="4">
    <location>
        <begin position="1"/>
        <end position="55"/>
    </location>
</feature>
<keyword evidence="3" id="KW-0862">Zinc</keyword>
<dbReference type="PANTHER" id="PTHR46214">
    <property type="entry name" value="ZINC FINGER, RING-CH-TYPE"/>
    <property type="match status" value="1"/>
</dbReference>
<gene>
    <name evidence="7" type="ORF">F2Q70_00041032</name>
</gene>
<feature type="region of interest" description="Disordered" evidence="4">
    <location>
        <begin position="71"/>
        <end position="101"/>
    </location>
</feature>
<evidence type="ECO:0000256" key="5">
    <source>
        <dbReference type="SAM" id="Phobius"/>
    </source>
</evidence>
<evidence type="ECO:0000256" key="4">
    <source>
        <dbReference type="SAM" id="MobiDB-lite"/>
    </source>
</evidence>
<evidence type="ECO:0000313" key="7">
    <source>
        <dbReference type="EMBL" id="KAF2587971.1"/>
    </source>
</evidence>
<comment type="caution">
    <text evidence="7">The sequence shown here is derived from an EMBL/GenBank/DDBJ whole genome shotgun (WGS) entry which is preliminary data.</text>
</comment>
<name>A0A8S9K1A9_BRACR</name>
<feature type="domain" description="RING-CH-type" evidence="6">
    <location>
        <begin position="256"/>
        <end position="316"/>
    </location>
</feature>
<keyword evidence="5" id="KW-1133">Transmembrane helix</keyword>
<feature type="compositionally biased region" description="Polar residues" evidence="4">
    <location>
        <begin position="86"/>
        <end position="101"/>
    </location>
</feature>
<keyword evidence="5" id="KW-0472">Membrane</keyword>
<dbReference type="AlphaFoldDB" id="A0A8S9K1A9"/>